<dbReference type="RefSeq" id="XP_008481501.1">
    <property type="nucleotide sequence ID" value="XM_008483279.2"/>
</dbReference>
<dbReference type="AlphaFoldDB" id="A0A1S3DGM7"/>
<feature type="compositionally biased region" description="Basic and acidic residues" evidence="1">
    <location>
        <begin position="9"/>
        <end position="23"/>
    </location>
</feature>
<feature type="region of interest" description="Disordered" evidence="1">
    <location>
        <begin position="1"/>
        <end position="36"/>
    </location>
</feature>
<accession>A0A1S3DGM7</accession>
<reference evidence="3" key="1">
    <citation type="submission" date="2025-08" db="UniProtKB">
        <authorList>
            <consortium name="RefSeq"/>
        </authorList>
    </citation>
    <scope>IDENTIFICATION</scope>
</reference>
<dbReference type="GeneID" id="103518219"/>
<evidence type="ECO:0000313" key="2">
    <source>
        <dbReference type="Proteomes" id="UP000079169"/>
    </source>
</evidence>
<gene>
    <name evidence="3" type="primary">LOC103518219</name>
</gene>
<evidence type="ECO:0000313" key="3">
    <source>
        <dbReference type="RefSeq" id="XP_008481501.1"/>
    </source>
</evidence>
<sequence>MGELRSSMKKREMARLAEKERSAQGRTTPDGYRMSKDDSVAKAEYLQMGKKYTTQDFDLNRELIQKEREKENLEFQNKYYDQREMEDYDPSDKTYSKRASLGRNLDYPSRLDRPDPKQYWSANL</sequence>
<evidence type="ECO:0000256" key="1">
    <source>
        <dbReference type="SAM" id="MobiDB-lite"/>
    </source>
</evidence>
<keyword evidence="2" id="KW-1185">Reference proteome</keyword>
<dbReference type="KEGG" id="dci:103518219"/>
<organism evidence="2 3">
    <name type="scientific">Diaphorina citri</name>
    <name type="common">Asian citrus psyllid</name>
    <dbReference type="NCBI Taxonomy" id="121845"/>
    <lineage>
        <taxon>Eukaryota</taxon>
        <taxon>Metazoa</taxon>
        <taxon>Ecdysozoa</taxon>
        <taxon>Arthropoda</taxon>
        <taxon>Hexapoda</taxon>
        <taxon>Insecta</taxon>
        <taxon>Pterygota</taxon>
        <taxon>Neoptera</taxon>
        <taxon>Paraneoptera</taxon>
        <taxon>Hemiptera</taxon>
        <taxon>Sternorrhyncha</taxon>
        <taxon>Psylloidea</taxon>
        <taxon>Psyllidae</taxon>
        <taxon>Diaphorininae</taxon>
        <taxon>Diaphorina</taxon>
    </lineage>
</organism>
<proteinExistence type="predicted"/>
<name>A0A1S3DGM7_DIACI</name>
<dbReference type="PaxDb" id="121845-A0A1S3DGM7"/>
<feature type="region of interest" description="Disordered" evidence="1">
    <location>
        <begin position="75"/>
        <end position="124"/>
    </location>
</feature>
<dbReference type="Proteomes" id="UP000079169">
    <property type="component" value="Unplaced"/>
</dbReference>
<feature type="compositionally biased region" description="Basic and acidic residues" evidence="1">
    <location>
        <begin position="80"/>
        <end position="95"/>
    </location>
</feature>
<protein>
    <submittedName>
        <fullName evidence="3">Uncharacterized protein LOC103518219</fullName>
    </submittedName>
</protein>